<evidence type="ECO:0000256" key="8">
    <source>
        <dbReference type="SAM" id="Phobius"/>
    </source>
</evidence>
<dbReference type="Pfam" id="PF00005">
    <property type="entry name" value="ABC_tran"/>
    <property type="match status" value="1"/>
</dbReference>
<sequence length="1016" mass="108876">MSSPWYIFLLALLANAQSCENYGSQNGSSCACPVGFGGSTCSEVACGGDIFQGSQRPLTTTSSSFANLTASGCSCEEDWTGTGCNVCQSSNACQVAYTASGNAPPTPDIISGSQGGQNNTLTCNTTPRVWASSQMSCRVDNPTLQAIYPLASTLNIIRTLQPSLTPLPNITAFGAAGSAYAQLFYAGVEQFYCHADSCTQSIDNGGSSADWSCQNLQCTCRVGTTFCGEVASSNLTNTINALSGTLEIACGVVDSSTNTATCHFKQATLQGLFGASGLALNGCSFGECVRQNVIDNNGNSTDTSSTEDTSKSLSGGVIAGLAVVGGLVLLALALLLLGFLKQRKAQKIGLREDGGMQVGVEWDSISYTVPGSSHSSIFSTLRKRPGGPVNINDDKVVLDNVAGKVQAGQIMAILGPSGAGKTTLVEILAGKSKSGIVTGKVKFPTRDGHSEAPRIGFVPQQDVLPPTLTVYEALLFAARLRLPENILDLEKRELVDELMAKLGISSLRDVRIGYSGDVGGGKARGISGGEMRRVSIGLELISRPDVLILDEPTSGIKFSVRFVMPMLNVSLLGLDSVSASRIAKVLHDIAHDPVKPIPVIASIHQPSSQLYQSFDSILLLSHGRALYSGPGLFAPSDYFTTAAPGVVPPYPQGYNVADYLLEVATDPHVSLFQLHQNRSSATNVHNQSTTTGEMLSEKAVPGLLPSSEEQIKTESEPALENRKKGWATTRKQSKYATAFLTQLQVLSGREWKILRRDKTLFFTHVVVSAVLGVFCGGLYYHTDTTIAGFQSRVGCLFFLGALIAFSSLSALYNVVEIRPLFLRERSSMYYSPTAWLLSRFIFDAVPLRLIPTIIVSTITYWMAGLAPDAAHFFKFLFILVLYTLAMTLFNFLLGTMFHNGGIAILLSALSALYQMTYAGFFVHLDAIPPVLRWLQWLCPLKYTLEALSVNEVGSGLLIEDVLQGVPVSISASLIMQLLFGFGLNNYYRDVLVLFAYIVGFGVGVIGVVWLKVRERR</sequence>
<evidence type="ECO:0000256" key="6">
    <source>
        <dbReference type="ARBA" id="ARBA00022989"/>
    </source>
</evidence>
<dbReference type="InterPro" id="IPR013525">
    <property type="entry name" value="ABC2_TM"/>
</dbReference>
<evidence type="ECO:0000256" key="7">
    <source>
        <dbReference type="ARBA" id="ARBA00023136"/>
    </source>
</evidence>
<dbReference type="GO" id="GO:0005524">
    <property type="term" value="F:ATP binding"/>
    <property type="evidence" value="ECO:0007669"/>
    <property type="project" value="UniProtKB-KW"/>
</dbReference>
<evidence type="ECO:0000256" key="4">
    <source>
        <dbReference type="ARBA" id="ARBA00022741"/>
    </source>
</evidence>
<keyword evidence="7 8" id="KW-0472">Membrane</keyword>
<dbReference type="PROSITE" id="PS00211">
    <property type="entry name" value="ABC_TRANSPORTER_1"/>
    <property type="match status" value="1"/>
</dbReference>
<dbReference type="PROSITE" id="PS01186">
    <property type="entry name" value="EGF_2"/>
    <property type="match status" value="1"/>
</dbReference>
<feature type="transmembrane region" description="Helical" evidence="8">
    <location>
        <begin position="961"/>
        <end position="983"/>
    </location>
</feature>
<dbReference type="PROSITE" id="PS00022">
    <property type="entry name" value="EGF_1"/>
    <property type="match status" value="1"/>
</dbReference>
<keyword evidence="5" id="KW-0067">ATP-binding</keyword>
<evidence type="ECO:0000313" key="11">
    <source>
        <dbReference type="EMBL" id="RDB24157.1"/>
    </source>
</evidence>
<feature type="transmembrane region" description="Helical" evidence="8">
    <location>
        <begin position="836"/>
        <end position="863"/>
    </location>
</feature>
<evidence type="ECO:0000256" key="9">
    <source>
        <dbReference type="SAM" id="SignalP"/>
    </source>
</evidence>
<feature type="transmembrane region" description="Helical" evidence="8">
    <location>
        <begin position="791"/>
        <end position="815"/>
    </location>
</feature>
<dbReference type="SMART" id="SM00382">
    <property type="entry name" value="AAA"/>
    <property type="match status" value="1"/>
</dbReference>
<dbReference type="InterPro" id="IPR017871">
    <property type="entry name" value="ABC_transporter-like_CS"/>
</dbReference>
<name>A0A369JUE4_HYPMA</name>
<dbReference type="EMBL" id="LUEZ02000045">
    <property type="protein sequence ID" value="RDB24157.1"/>
    <property type="molecule type" value="Genomic_DNA"/>
</dbReference>
<evidence type="ECO:0000256" key="3">
    <source>
        <dbReference type="ARBA" id="ARBA00022692"/>
    </source>
</evidence>
<feature type="domain" description="ABC transporter" evidence="10">
    <location>
        <begin position="381"/>
        <end position="647"/>
    </location>
</feature>
<feature type="transmembrane region" description="Helical" evidence="8">
    <location>
        <begin position="875"/>
        <end position="893"/>
    </location>
</feature>
<dbReference type="AlphaFoldDB" id="A0A369JUE4"/>
<feature type="transmembrane region" description="Helical" evidence="8">
    <location>
        <begin position="990"/>
        <end position="1010"/>
    </location>
</feature>
<organism evidence="11 12">
    <name type="scientific">Hypsizygus marmoreus</name>
    <name type="common">White beech mushroom</name>
    <name type="synonym">Agaricus marmoreus</name>
    <dbReference type="NCBI Taxonomy" id="39966"/>
    <lineage>
        <taxon>Eukaryota</taxon>
        <taxon>Fungi</taxon>
        <taxon>Dikarya</taxon>
        <taxon>Basidiomycota</taxon>
        <taxon>Agaricomycotina</taxon>
        <taxon>Agaricomycetes</taxon>
        <taxon>Agaricomycetidae</taxon>
        <taxon>Agaricales</taxon>
        <taxon>Tricholomatineae</taxon>
        <taxon>Lyophyllaceae</taxon>
        <taxon>Hypsizygus</taxon>
    </lineage>
</organism>
<evidence type="ECO:0000256" key="1">
    <source>
        <dbReference type="ARBA" id="ARBA00004141"/>
    </source>
</evidence>
<accession>A0A369JUE4</accession>
<dbReference type="InterPro" id="IPR027417">
    <property type="entry name" value="P-loop_NTPase"/>
</dbReference>
<dbReference type="STRING" id="39966.A0A369JUE4"/>
<dbReference type="SUPFAM" id="SSF52540">
    <property type="entry name" value="P-loop containing nucleoside triphosphate hydrolases"/>
    <property type="match status" value="1"/>
</dbReference>
<feature type="transmembrane region" description="Helical" evidence="8">
    <location>
        <begin position="759"/>
        <end position="779"/>
    </location>
</feature>
<dbReference type="Proteomes" id="UP000076154">
    <property type="component" value="Unassembled WGS sequence"/>
</dbReference>
<dbReference type="GO" id="GO:0016887">
    <property type="term" value="F:ATP hydrolysis activity"/>
    <property type="evidence" value="ECO:0007669"/>
    <property type="project" value="InterPro"/>
</dbReference>
<feature type="transmembrane region" description="Helical" evidence="8">
    <location>
        <begin position="900"/>
        <end position="924"/>
    </location>
</feature>
<evidence type="ECO:0000313" key="12">
    <source>
        <dbReference type="Proteomes" id="UP000076154"/>
    </source>
</evidence>
<evidence type="ECO:0000256" key="5">
    <source>
        <dbReference type="ARBA" id="ARBA00022840"/>
    </source>
</evidence>
<reference evidence="11" key="1">
    <citation type="submission" date="2018-04" db="EMBL/GenBank/DDBJ databases">
        <title>Whole genome sequencing of Hypsizygus marmoreus.</title>
        <authorList>
            <person name="Choi I.-G."/>
            <person name="Min B."/>
            <person name="Kim J.-G."/>
            <person name="Kim S."/>
            <person name="Oh Y.-L."/>
            <person name="Kong W.-S."/>
            <person name="Park H."/>
            <person name="Jeong J."/>
            <person name="Song E.-S."/>
        </authorList>
    </citation>
    <scope>NUCLEOTIDE SEQUENCE [LARGE SCALE GENOMIC DNA]</scope>
    <source>
        <strain evidence="11">51987-8</strain>
    </source>
</reference>
<comment type="caution">
    <text evidence="11">The sequence shown here is derived from an EMBL/GenBank/DDBJ whole genome shotgun (WGS) entry which is preliminary data.</text>
</comment>
<keyword evidence="3 8" id="KW-0812">Transmembrane</keyword>
<comment type="subcellular location">
    <subcellularLocation>
        <location evidence="1">Membrane</location>
        <topology evidence="1">Multi-pass membrane protein</topology>
    </subcellularLocation>
</comment>
<keyword evidence="12" id="KW-1185">Reference proteome</keyword>
<dbReference type="InterPro" id="IPR003439">
    <property type="entry name" value="ABC_transporter-like_ATP-bd"/>
</dbReference>
<protein>
    <submittedName>
        <fullName evidence="11">ATP-dependent permease</fullName>
    </submittedName>
</protein>
<keyword evidence="4" id="KW-0547">Nucleotide-binding</keyword>
<dbReference type="GO" id="GO:0016020">
    <property type="term" value="C:membrane"/>
    <property type="evidence" value="ECO:0007669"/>
    <property type="project" value="UniProtKB-SubCell"/>
</dbReference>
<dbReference type="GO" id="GO:0140359">
    <property type="term" value="F:ABC-type transporter activity"/>
    <property type="evidence" value="ECO:0007669"/>
    <property type="project" value="InterPro"/>
</dbReference>
<dbReference type="PROSITE" id="PS50893">
    <property type="entry name" value="ABC_TRANSPORTER_2"/>
    <property type="match status" value="1"/>
</dbReference>
<gene>
    <name evidence="11" type="primary">ADP1</name>
    <name evidence="11" type="ORF">Hypma_008611</name>
</gene>
<dbReference type="InterPro" id="IPR003593">
    <property type="entry name" value="AAA+_ATPase"/>
</dbReference>
<keyword evidence="6 8" id="KW-1133">Transmembrane helix</keyword>
<dbReference type="Gene3D" id="3.40.50.300">
    <property type="entry name" value="P-loop containing nucleotide triphosphate hydrolases"/>
    <property type="match status" value="1"/>
</dbReference>
<dbReference type="InParanoid" id="A0A369JUE4"/>
<dbReference type="InterPro" id="IPR050352">
    <property type="entry name" value="ABCG_transporters"/>
</dbReference>
<dbReference type="OrthoDB" id="66620at2759"/>
<keyword evidence="9" id="KW-0732">Signal</keyword>
<evidence type="ECO:0000259" key="10">
    <source>
        <dbReference type="PROSITE" id="PS50893"/>
    </source>
</evidence>
<dbReference type="PANTHER" id="PTHR48041">
    <property type="entry name" value="ABC TRANSPORTER G FAMILY MEMBER 28"/>
    <property type="match status" value="1"/>
</dbReference>
<evidence type="ECO:0000256" key="2">
    <source>
        <dbReference type="ARBA" id="ARBA00022448"/>
    </source>
</evidence>
<keyword evidence="2" id="KW-0813">Transport</keyword>
<dbReference type="PANTHER" id="PTHR48041:SF139">
    <property type="entry name" value="PROTEIN SCARLET"/>
    <property type="match status" value="1"/>
</dbReference>
<feature type="signal peptide" evidence="9">
    <location>
        <begin position="1"/>
        <end position="18"/>
    </location>
</feature>
<feature type="transmembrane region" description="Helical" evidence="8">
    <location>
        <begin position="317"/>
        <end position="340"/>
    </location>
</feature>
<proteinExistence type="predicted"/>
<dbReference type="Pfam" id="PF01061">
    <property type="entry name" value="ABC2_membrane"/>
    <property type="match status" value="1"/>
</dbReference>
<dbReference type="InterPro" id="IPR000742">
    <property type="entry name" value="EGF"/>
</dbReference>
<feature type="chain" id="PRO_5016612067" evidence="9">
    <location>
        <begin position="19"/>
        <end position="1016"/>
    </location>
</feature>